<dbReference type="RefSeq" id="WP_164652703.1">
    <property type="nucleotide sequence ID" value="NZ_JAAIJR010000016.1"/>
</dbReference>
<organism evidence="3 4">
    <name type="scientific">Thiorhodococcus mannitoliphagus</name>
    <dbReference type="NCBI Taxonomy" id="329406"/>
    <lineage>
        <taxon>Bacteria</taxon>
        <taxon>Pseudomonadati</taxon>
        <taxon>Pseudomonadota</taxon>
        <taxon>Gammaproteobacteria</taxon>
        <taxon>Chromatiales</taxon>
        <taxon>Chromatiaceae</taxon>
        <taxon>Thiorhodococcus</taxon>
    </lineage>
</organism>
<evidence type="ECO:0000313" key="4">
    <source>
        <dbReference type="Proteomes" id="UP000471640"/>
    </source>
</evidence>
<evidence type="ECO:0000313" key="3">
    <source>
        <dbReference type="EMBL" id="NEX19804.1"/>
    </source>
</evidence>
<keyword evidence="4" id="KW-1185">Reference proteome</keyword>
<evidence type="ECO:0000256" key="1">
    <source>
        <dbReference type="SAM" id="MobiDB-lite"/>
    </source>
</evidence>
<feature type="signal peptide" evidence="2">
    <location>
        <begin position="1"/>
        <end position="27"/>
    </location>
</feature>
<dbReference type="EMBL" id="JAAIJR010000016">
    <property type="protein sequence ID" value="NEX19804.1"/>
    <property type="molecule type" value="Genomic_DNA"/>
</dbReference>
<comment type="caution">
    <text evidence="3">The sequence shown here is derived from an EMBL/GenBank/DDBJ whole genome shotgun (WGS) entry which is preliminary data.</text>
</comment>
<reference evidence="3 4" key="2">
    <citation type="submission" date="2020-02" db="EMBL/GenBank/DDBJ databases">
        <title>Genome sequences of Thiorhodococcus mannitoliphagus and Thiorhodococcus minor, purple sulfur photosynthetic bacteria in the gammaproteobacterial family, Chromatiaceae.</title>
        <authorList>
            <person name="Aviles F.A."/>
            <person name="Meyer T.E."/>
            <person name="Kyndt J.A."/>
        </authorList>
    </citation>
    <scope>NUCLEOTIDE SEQUENCE [LARGE SCALE GENOMIC DNA]</scope>
    <source>
        <strain evidence="3 4">DSM 18266</strain>
    </source>
</reference>
<feature type="compositionally biased region" description="Basic and acidic residues" evidence="1">
    <location>
        <begin position="29"/>
        <end position="42"/>
    </location>
</feature>
<feature type="chain" id="PRO_5026706432" description="RcnB family protein" evidence="2">
    <location>
        <begin position="28"/>
        <end position="108"/>
    </location>
</feature>
<protein>
    <recommendedName>
        <fullName evidence="5">RcnB family protein</fullName>
    </recommendedName>
</protein>
<gene>
    <name evidence="3" type="ORF">G3480_05665</name>
</gene>
<reference evidence="4" key="1">
    <citation type="journal article" date="2020" name="Microbiol. Resour. Announc.">
        <title>Draft Genome Sequences of Thiorhodococcus mannitoliphagus and Thiorhodococcus minor, Purple Sulfur Photosynthetic Bacteria in the Gammaproteobacterial Family Chromatiaceae.</title>
        <authorList>
            <person name="Aviles F.A."/>
            <person name="Meyer T.E."/>
            <person name="Kyndt J.A."/>
        </authorList>
    </citation>
    <scope>NUCLEOTIDE SEQUENCE [LARGE SCALE GENOMIC DNA]</scope>
    <source>
        <strain evidence="4">DSM 18266</strain>
    </source>
</reference>
<evidence type="ECO:0000256" key="2">
    <source>
        <dbReference type="SAM" id="SignalP"/>
    </source>
</evidence>
<evidence type="ECO:0008006" key="5">
    <source>
        <dbReference type="Google" id="ProtNLM"/>
    </source>
</evidence>
<feature type="region of interest" description="Disordered" evidence="1">
    <location>
        <begin position="29"/>
        <end position="92"/>
    </location>
</feature>
<sequence length="108" mass="12454">MKTSRLITLMSVATIASALLLPAVASAHGRSDRWHPSHEERWTPPSKYAARDHHRHDKWSKRYGKGHGKHYKGRTKIYVDGPRRPPRLVHREPPARLHLGNGLTIIYR</sequence>
<accession>A0A6P1DVU9</accession>
<feature type="compositionally biased region" description="Basic residues" evidence="1">
    <location>
        <begin position="52"/>
        <end position="75"/>
    </location>
</feature>
<keyword evidence="2" id="KW-0732">Signal</keyword>
<name>A0A6P1DVU9_9GAMM</name>
<dbReference type="Proteomes" id="UP000471640">
    <property type="component" value="Unassembled WGS sequence"/>
</dbReference>
<proteinExistence type="predicted"/>
<dbReference type="AlphaFoldDB" id="A0A6P1DVU9"/>